<dbReference type="KEGG" id="act:ACLA_076670"/>
<dbReference type="SUPFAM" id="SSF141986">
    <property type="entry name" value="LD-carboxypeptidase A C-terminal domain-like"/>
    <property type="match status" value="1"/>
</dbReference>
<dbReference type="OrthoDB" id="5186469at2759"/>
<dbReference type="GO" id="GO:0016787">
    <property type="term" value="F:hydrolase activity"/>
    <property type="evidence" value="ECO:0007669"/>
    <property type="project" value="UniProtKB-KW"/>
</dbReference>
<dbReference type="InterPro" id="IPR027461">
    <property type="entry name" value="Carboxypeptidase_A_C_sf"/>
</dbReference>
<dbReference type="SUPFAM" id="SSF52317">
    <property type="entry name" value="Class I glutamine amidotransferase-like"/>
    <property type="match status" value="1"/>
</dbReference>
<dbReference type="InterPro" id="IPR029062">
    <property type="entry name" value="Class_I_gatase-like"/>
</dbReference>
<dbReference type="RefSeq" id="XP_001276052.1">
    <property type="nucleotide sequence ID" value="XM_001276051.1"/>
</dbReference>
<dbReference type="InterPro" id="IPR040449">
    <property type="entry name" value="Peptidase_S66_N"/>
</dbReference>
<keyword evidence="2" id="KW-0378">Hydrolase</keyword>
<accession>A1C8A5</accession>
<dbReference type="STRING" id="344612.A1C8A5"/>
<dbReference type="Proteomes" id="UP000006701">
    <property type="component" value="Unassembled WGS sequence"/>
</dbReference>
<dbReference type="HOGENOM" id="CLU_1026647_0_0_1"/>
<dbReference type="AlphaFoldDB" id="A1C8A5"/>
<proteinExistence type="inferred from homology"/>
<name>A1C8A5_ASPCL</name>
<keyword evidence="6" id="KW-1185">Reference proteome</keyword>
<evidence type="ECO:0000259" key="4">
    <source>
        <dbReference type="Pfam" id="PF17676"/>
    </source>
</evidence>
<evidence type="ECO:0000256" key="2">
    <source>
        <dbReference type="ARBA" id="ARBA00022801"/>
    </source>
</evidence>
<evidence type="ECO:0000313" key="6">
    <source>
        <dbReference type="Proteomes" id="UP000006701"/>
    </source>
</evidence>
<dbReference type="PANTHER" id="PTHR30237:SF4">
    <property type="entry name" value="LD-CARBOXYPEPTIDASE C-TERMINAL DOMAIN-CONTAINING PROTEIN"/>
    <property type="match status" value="1"/>
</dbReference>
<dbReference type="Pfam" id="PF17676">
    <property type="entry name" value="Peptidase_S66C"/>
    <property type="match status" value="1"/>
</dbReference>
<dbReference type="Gene3D" id="3.50.30.60">
    <property type="entry name" value="LD-carboxypeptidase A C-terminal domain-like"/>
    <property type="match status" value="1"/>
</dbReference>
<reference evidence="5 6" key="1">
    <citation type="journal article" date="2008" name="PLoS Genet.">
        <title>Genomic islands in the pathogenic filamentous fungus Aspergillus fumigatus.</title>
        <authorList>
            <person name="Fedorova N.D."/>
            <person name="Khaldi N."/>
            <person name="Joardar V.S."/>
            <person name="Maiti R."/>
            <person name="Amedeo P."/>
            <person name="Anderson M.J."/>
            <person name="Crabtree J."/>
            <person name="Silva J.C."/>
            <person name="Badger J.H."/>
            <person name="Albarraq A."/>
            <person name="Angiuoli S."/>
            <person name="Bussey H."/>
            <person name="Bowyer P."/>
            <person name="Cotty P.J."/>
            <person name="Dyer P.S."/>
            <person name="Egan A."/>
            <person name="Galens K."/>
            <person name="Fraser-Liggett C.M."/>
            <person name="Haas B.J."/>
            <person name="Inman J.M."/>
            <person name="Kent R."/>
            <person name="Lemieux S."/>
            <person name="Malavazi I."/>
            <person name="Orvis J."/>
            <person name="Roemer T."/>
            <person name="Ronning C.M."/>
            <person name="Sundaram J.P."/>
            <person name="Sutton G."/>
            <person name="Turner G."/>
            <person name="Venter J.C."/>
            <person name="White O.R."/>
            <person name="Whitty B.R."/>
            <person name="Youngman P."/>
            <person name="Wolfe K.H."/>
            <person name="Goldman G.H."/>
            <person name="Wortman J.R."/>
            <person name="Jiang B."/>
            <person name="Denning D.W."/>
            <person name="Nierman W.C."/>
        </authorList>
    </citation>
    <scope>NUCLEOTIDE SEQUENCE [LARGE SCALE GENOMIC DNA]</scope>
    <source>
        <strain evidence="6">ATCC 1007 / CBS 513.65 / DSM 816 / NCTC 3887 / NRRL 1</strain>
    </source>
</reference>
<evidence type="ECO:0000259" key="3">
    <source>
        <dbReference type="Pfam" id="PF02016"/>
    </source>
</evidence>
<dbReference type="eggNOG" id="ENOG502S19A">
    <property type="taxonomic scope" value="Eukaryota"/>
</dbReference>
<dbReference type="EMBL" id="DS027045">
    <property type="protein sequence ID" value="EAW14626.1"/>
    <property type="molecule type" value="Genomic_DNA"/>
</dbReference>
<dbReference type="PANTHER" id="PTHR30237">
    <property type="entry name" value="MURAMOYLTETRAPEPTIDE CARBOXYPEPTIDASE"/>
    <property type="match status" value="1"/>
</dbReference>
<dbReference type="Gene3D" id="3.40.50.10740">
    <property type="entry name" value="Class I glutamine amidotransferase-like"/>
    <property type="match status" value="1"/>
</dbReference>
<evidence type="ECO:0000256" key="1">
    <source>
        <dbReference type="ARBA" id="ARBA00010233"/>
    </source>
</evidence>
<dbReference type="InterPro" id="IPR027478">
    <property type="entry name" value="LdcA_N"/>
</dbReference>
<comment type="similarity">
    <text evidence="1">Belongs to the peptidase S66 family.</text>
</comment>
<dbReference type="InterPro" id="IPR003507">
    <property type="entry name" value="S66_fam"/>
</dbReference>
<feature type="domain" description="LD-carboxypeptidase N-terminal" evidence="3">
    <location>
        <begin position="19"/>
        <end position="125"/>
    </location>
</feature>
<dbReference type="VEuPathDB" id="FungiDB:ACLA_076670"/>
<dbReference type="GeneID" id="4708170"/>
<evidence type="ECO:0000313" key="5">
    <source>
        <dbReference type="EMBL" id="EAW14626.1"/>
    </source>
</evidence>
<protein>
    <submittedName>
        <fullName evidence="5">LD-carboxypeptidase, putative</fullName>
    </submittedName>
</protein>
<organism evidence="5 6">
    <name type="scientific">Aspergillus clavatus (strain ATCC 1007 / CBS 513.65 / DSM 816 / NCTC 3887 / NRRL 1 / QM 1276 / 107)</name>
    <dbReference type="NCBI Taxonomy" id="344612"/>
    <lineage>
        <taxon>Eukaryota</taxon>
        <taxon>Fungi</taxon>
        <taxon>Dikarya</taxon>
        <taxon>Ascomycota</taxon>
        <taxon>Pezizomycotina</taxon>
        <taxon>Eurotiomycetes</taxon>
        <taxon>Eurotiomycetidae</taxon>
        <taxon>Eurotiales</taxon>
        <taxon>Aspergillaceae</taxon>
        <taxon>Aspergillus</taxon>
        <taxon>Aspergillus subgen. Fumigati</taxon>
    </lineage>
</organism>
<sequence>MSRTNTTILPPALKKGVTIALISPSLRFNNDFPKAIARGRVCLESLGFKVKIIFTSLPQDATISDMIQVRCEELHAAFAGRGIAAVICMSGGSHANELLPLLDYSLIQAHPKIFIGYSDITFLHFLRPNGAVTPIRLSDTLVINSRAPHICTVEHNDFFFGNDTSKKPRVLVKAPSWRWLRQGRATGYLFRGTVECMVRLLGSPYIPPTWRSSILFLEAAMGDDFRSPYTVDKFRVSLADLTLMEVLRDISGLAIGGGYKYDQQMQDDLAW</sequence>
<dbReference type="Pfam" id="PF02016">
    <property type="entry name" value="Peptidase_S66"/>
    <property type="match status" value="1"/>
</dbReference>
<feature type="domain" description="LD-carboxypeptidase C-terminal" evidence="4">
    <location>
        <begin position="186"/>
        <end position="262"/>
    </location>
</feature>
<dbReference type="OMA" id="FGHAYPR"/>
<dbReference type="InterPro" id="IPR040921">
    <property type="entry name" value="Peptidase_S66C"/>
</dbReference>
<gene>
    <name evidence="5" type="ORF">ACLA_076670</name>
</gene>